<comment type="caution">
    <text evidence="2">The sequence shown here is derived from an EMBL/GenBank/DDBJ whole genome shotgun (WGS) entry which is preliminary data.</text>
</comment>
<organism evidence="2 3">
    <name type="scientific">Sphaerosporella brunnea</name>
    <dbReference type="NCBI Taxonomy" id="1250544"/>
    <lineage>
        <taxon>Eukaryota</taxon>
        <taxon>Fungi</taxon>
        <taxon>Dikarya</taxon>
        <taxon>Ascomycota</taxon>
        <taxon>Pezizomycotina</taxon>
        <taxon>Pezizomycetes</taxon>
        <taxon>Pezizales</taxon>
        <taxon>Pyronemataceae</taxon>
        <taxon>Sphaerosporella</taxon>
    </lineage>
</organism>
<dbReference type="EMBL" id="VXIS01000022">
    <property type="protein sequence ID" value="KAA8912585.1"/>
    <property type="molecule type" value="Genomic_DNA"/>
</dbReference>
<feature type="compositionally biased region" description="Polar residues" evidence="1">
    <location>
        <begin position="735"/>
        <end position="748"/>
    </location>
</feature>
<proteinExistence type="predicted"/>
<protein>
    <submittedName>
        <fullName evidence="2">Uncharacterized protein</fullName>
    </submittedName>
</protein>
<dbReference type="InParanoid" id="A0A5J5F7H0"/>
<reference evidence="2 3" key="1">
    <citation type="submission" date="2019-09" db="EMBL/GenBank/DDBJ databases">
        <title>Draft genome of the ectomycorrhizal ascomycete Sphaerosporella brunnea.</title>
        <authorList>
            <consortium name="DOE Joint Genome Institute"/>
            <person name="Benucci G.M."/>
            <person name="Marozzi G."/>
            <person name="Antonielli L."/>
            <person name="Sanchez S."/>
            <person name="Marco P."/>
            <person name="Wang X."/>
            <person name="Falini L.B."/>
            <person name="Barry K."/>
            <person name="Haridas S."/>
            <person name="Lipzen A."/>
            <person name="Labutti K."/>
            <person name="Grigoriev I.V."/>
            <person name="Murat C."/>
            <person name="Martin F."/>
            <person name="Albertini E."/>
            <person name="Donnini D."/>
            <person name="Bonito G."/>
        </authorList>
    </citation>
    <scope>NUCLEOTIDE SEQUENCE [LARGE SCALE GENOMIC DNA]</scope>
    <source>
        <strain evidence="2 3">Sb_GMNB300</strain>
    </source>
</reference>
<feature type="region of interest" description="Disordered" evidence="1">
    <location>
        <begin position="218"/>
        <end position="274"/>
    </location>
</feature>
<evidence type="ECO:0000313" key="2">
    <source>
        <dbReference type="EMBL" id="KAA8912585.1"/>
    </source>
</evidence>
<sequence length="986" mass="106546">MTVAEEYARYGLAAPGGNEEKFDVLLVKLVVAQGRGISHPKNKTGSESLWASVLTVAFNHLSLNTWYRAVFAGLHVVAAGNKVYRFGTQMFATGLRSQKHFGTRPLRPLPQRPVLELPEELQANEDRGADRYALSDDEDDGRGAALLSDDEDDGRGAALLSDDEDDGRGAALLSDDEDDGRGAALLSDDEDDGRGAALLSDDEDDARGVVGARRRLELSEDGHDARGVPGAGFGRRPDVAMPVSRTPTPTAAAATVSNPVPRRGRRSNRQPRHGSLVFRYFKMAPLMVLITNTADNANQPAPGAPQPDEDRHQTTNQCLSPTRRPRLHTTLPAATPPLAADAGAIVNRVTMEKCNHKDLSERLGVDSTKVQELCVGLQEDFLALGMRHNWHDLPSYLRQSGIYAYQGNLPRWPQPSSFTLTTHLAYLPISKPSETKNQTPNRGNASYAILAEQLRLYSDKLGKLSVELEDYFQANEVWLSNSGNHTKWNAGCVDRVIAIKTITTDEWLQKAVELGHRLGVDTAEIGVPALHSLDLLLKKKVDEKLRAQAKRVITATKKLAADKKLVAADKELVAAKTLVDATSWLQLRSVPRTGSEAADQERQLIKHRTDGALCEEEAANLRYDAAKSEEEVMKKVAALQLEAARKEVAAAEFQLARERLLYAQAAAGGSCPASSTATFPATSSSAVVTTAPPSTNISAAEGAGAARPCHHPHGPGYGLRDGCRLVPGVPAPGCSTTQARGTSGSSTEVADEQDAVQPQRRRRDFVVSGTVFRSWTVRECVLVVVPIEARVDITLDQSRRAQLKLNDVQSSRAKAYCITPVNALNIAFPSDESAPPSVPTLHRRAGRPYCNVPLLLATSVTGQISRTAGYAGLDEQLLKVRRGVEGLWKPDLWASGFAALPRRRLLSTLGIEGLKPSLCLSGRLSGTLPSGARVSRSSSCGSSRDPSVFLDEWATFRTEANETVLVFLIGLSQESTPCVELGCCAQ</sequence>
<feature type="compositionally biased region" description="Basic residues" evidence="1">
    <location>
        <begin position="262"/>
        <end position="272"/>
    </location>
</feature>
<name>A0A5J5F7H0_9PEZI</name>
<evidence type="ECO:0000256" key="1">
    <source>
        <dbReference type="SAM" id="MobiDB-lite"/>
    </source>
</evidence>
<dbReference type="Proteomes" id="UP000326924">
    <property type="component" value="Unassembled WGS sequence"/>
</dbReference>
<keyword evidence="3" id="KW-1185">Reference proteome</keyword>
<gene>
    <name evidence="2" type="ORF">FN846DRAFT_887149</name>
</gene>
<feature type="region of interest" description="Disordered" evidence="1">
    <location>
        <begin position="102"/>
        <end position="203"/>
    </location>
</feature>
<feature type="region of interest" description="Disordered" evidence="1">
    <location>
        <begin position="735"/>
        <end position="756"/>
    </location>
</feature>
<feature type="compositionally biased region" description="Low complexity" evidence="1">
    <location>
        <begin position="246"/>
        <end position="261"/>
    </location>
</feature>
<dbReference type="AlphaFoldDB" id="A0A5J5F7H0"/>
<feature type="compositionally biased region" description="Basic and acidic residues" evidence="1">
    <location>
        <begin position="124"/>
        <end position="134"/>
    </location>
</feature>
<accession>A0A5J5F7H0</accession>
<evidence type="ECO:0000313" key="3">
    <source>
        <dbReference type="Proteomes" id="UP000326924"/>
    </source>
</evidence>
<feature type="region of interest" description="Disordered" evidence="1">
    <location>
        <begin position="295"/>
        <end position="334"/>
    </location>
</feature>